<gene>
    <name evidence="1" type="primary">pncB</name>
    <name evidence="1" type="ORF">DAT39_005548</name>
</gene>
<name>A0A8J4ULW7_CLAMG</name>
<dbReference type="GO" id="GO:0016757">
    <property type="term" value="F:glycosyltransferase activity"/>
    <property type="evidence" value="ECO:0007669"/>
    <property type="project" value="UniProtKB-KW"/>
</dbReference>
<dbReference type="EMBL" id="QNUK01000053">
    <property type="protein sequence ID" value="KAF5904719.1"/>
    <property type="molecule type" value="Genomic_DNA"/>
</dbReference>
<reference evidence="1" key="1">
    <citation type="submission" date="2020-07" db="EMBL/GenBank/DDBJ databases">
        <title>Clarias magur genome sequencing, assembly and annotation.</title>
        <authorList>
            <person name="Kushwaha B."/>
            <person name="Kumar R."/>
            <person name="Das P."/>
            <person name="Joshi C.G."/>
            <person name="Kumar D."/>
            <person name="Nagpure N.S."/>
            <person name="Pandey M."/>
            <person name="Agarwal S."/>
            <person name="Srivastava S."/>
            <person name="Singh M."/>
            <person name="Sahoo L."/>
            <person name="Jayasankar P."/>
            <person name="Meher P.K."/>
            <person name="Koringa P.G."/>
            <person name="Iquebal M.A."/>
            <person name="Das S.P."/>
            <person name="Bit A."/>
            <person name="Patnaik S."/>
            <person name="Patel N."/>
            <person name="Shah T.M."/>
            <person name="Hinsu A."/>
            <person name="Jena J.K."/>
        </authorList>
    </citation>
    <scope>NUCLEOTIDE SEQUENCE</scope>
    <source>
        <strain evidence="1">CIFAMagur01</strain>
        <tissue evidence="1">Testis</tissue>
    </source>
</reference>
<dbReference type="AlphaFoldDB" id="A0A8J4ULW7"/>
<accession>A0A8J4ULW7</accession>
<evidence type="ECO:0000313" key="1">
    <source>
        <dbReference type="EMBL" id="KAF5904719.1"/>
    </source>
</evidence>
<keyword evidence="1" id="KW-0808">Transferase</keyword>
<dbReference type="Proteomes" id="UP000727407">
    <property type="component" value="Unassembled WGS sequence"/>
</dbReference>
<organism evidence="1 2">
    <name type="scientific">Clarias magur</name>
    <name type="common">Asian catfish</name>
    <name type="synonym">Macropteronotus magur</name>
    <dbReference type="NCBI Taxonomy" id="1594786"/>
    <lineage>
        <taxon>Eukaryota</taxon>
        <taxon>Metazoa</taxon>
        <taxon>Chordata</taxon>
        <taxon>Craniata</taxon>
        <taxon>Vertebrata</taxon>
        <taxon>Euteleostomi</taxon>
        <taxon>Actinopterygii</taxon>
        <taxon>Neopterygii</taxon>
        <taxon>Teleostei</taxon>
        <taxon>Ostariophysi</taxon>
        <taxon>Siluriformes</taxon>
        <taxon>Clariidae</taxon>
        <taxon>Clarias</taxon>
    </lineage>
</organism>
<proteinExistence type="predicted"/>
<sequence length="53" mass="5754">MIGKCSCFLPPPYQIRKGYTCGKNIDFNLVMLVGCVPHDTAGTSTLGMMSRLS</sequence>
<keyword evidence="1" id="KW-0328">Glycosyltransferase</keyword>
<evidence type="ECO:0000313" key="2">
    <source>
        <dbReference type="Proteomes" id="UP000727407"/>
    </source>
</evidence>
<keyword evidence="2" id="KW-1185">Reference proteome</keyword>
<protein>
    <submittedName>
        <fullName evidence="1">Nicotinate phosphoribosyltransferase</fullName>
    </submittedName>
</protein>
<comment type="caution">
    <text evidence="1">The sequence shown here is derived from an EMBL/GenBank/DDBJ whole genome shotgun (WGS) entry which is preliminary data.</text>
</comment>